<dbReference type="RefSeq" id="WP_102243240.1">
    <property type="nucleotide sequence ID" value="NZ_CP025704.1"/>
</dbReference>
<evidence type="ECO:0000313" key="2">
    <source>
        <dbReference type="Proteomes" id="UP000235584"/>
    </source>
</evidence>
<sequence>MKKPKSIKMNYLSLVFFLLFTTSAWGDCPQFETALEKAMARVTSREAGKAGLEKAKAVNWAGPEATSYKLKYGQDLITNTNNRSFISMMEADKKLKRKDVLYFDVENAVQKKLNDTLIGDKAMVDSVNNSFLAKFQKNLQEHPEVAAKLEGQYKDYKGMRLRLALREGEGAAVWEKKLNDIYQKSVDEFATEFEKMGLSKMIAPRTDEVVDVRSWFLSGSGESALEANMAARGARTTAFKDGKSRTVSFKEQLAVMHKDVNSIEGLRKSLAGSSDLMKSGIMIKTASGEVIPSKDMIGVLRKIKPSDCADAAEYAAKIRGKVKTLFNSDISDKHIDDLTEYFKKVDSLSPPLFQRERVSINLGEAKNGIVSVDFTGVGVDNAYEQMRALSAVNYAQKDAKTLVQDAFGKIQTNVDGVTESMNASKRYFTLATKDAKNPSVVPKFSGDDGILMPTGDWSMGQKKDLLKTLSKAEDPSKFRVTYVRTVFDSGAVVPAAERSQRVVRAEGIEKAVREAVTGSGKISSEKAKKMIFAVDSIPSSKGGKFNLLIGGTKPTEDEKKLILQAFQKSLAAGEGEVAGDIIDAFN</sequence>
<accession>A0A2K9NR13</accession>
<reference evidence="1 2" key="1">
    <citation type="submission" date="2018-01" db="EMBL/GenBank/DDBJ databases">
        <title>Complete genome sequence of Bacteriovorax stolpii DSM12778.</title>
        <authorList>
            <person name="Tang B."/>
            <person name="Chang J."/>
        </authorList>
    </citation>
    <scope>NUCLEOTIDE SEQUENCE [LARGE SCALE GENOMIC DNA]</scope>
    <source>
        <strain evidence="1 2">DSM 12778</strain>
    </source>
</reference>
<organism evidence="1 2">
    <name type="scientific">Bacteriovorax stolpii</name>
    <name type="common">Bdellovibrio stolpii</name>
    <dbReference type="NCBI Taxonomy" id="960"/>
    <lineage>
        <taxon>Bacteria</taxon>
        <taxon>Pseudomonadati</taxon>
        <taxon>Bdellovibrionota</taxon>
        <taxon>Bacteriovoracia</taxon>
        <taxon>Bacteriovoracales</taxon>
        <taxon>Bacteriovoracaceae</taxon>
        <taxon>Bacteriovorax</taxon>
    </lineage>
</organism>
<dbReference type="KEGG" id="bsto:C0V70_07470"/>
<dbReference type="AlphaFoldDB" id="A0A2K9NR13"/>
<protein>
    <submittedName>
        <fullName evidence="1">Uncharacterized protein</fullName>
    </submittedName>
</protein>
<dbReference type="Proteomes" id="UP000235584">
    <property type="component" value="Chromosome"/>
</dbReference>
<proteinExistence type="predicted"/>
<dbReference type="EMBL" id="CP025704">
    <property type="protein sequence ID" value="AUN97947.1"/>
    <property type="molecule type" value="Genomic_DNA"/>
</dbReference>
<name>A0A2K9NR13_BACTC</name>
<gene>
    <name evidence="1" type="ORF">C0V70_07470</name>
</gene>
<evidence type="ECO:0000313" key="1">
    <source>
        <dbReference type="EMBL" id="AUN97947.1"/>
    </source>
</evidence>
<keyword evidence="2" id="KW-1185">Reference proteome</keyword>